<evidence type="ECO:0000313" key="3">
    <source>
        <dbReference type="Proteomes" id="UP000034682"/>
    </source>
</evidence>
<dbReference type="Gene3D" id="3.40.50.150">
    <property type="entry name" value="Vaccinia Virus protein VP39"/>
    <property type="match status" value="1"/>
</dbReference>
<keyword evidence="2" id="KW-0489">Methyltransferase</keyword>
<dbReference type="GO" id="GO:0008168">
    <property type="term" value="F:methyltransferase activity"/>
    <property type="evidence" value="ECO:0007669"/>
    <property type="project" value="UniProtKB-KW"/>
</dbReference>
<dbReference type="Pfam" id="PF13649">
    <property type="entry name" value="Methyltransf_25"/>
    <property type="match status" value="1"/>
</dbReference>
<dbReference type="Proteomes" id="UP000034682">
    <property type="component" value="Unassembled WGS sequence"/>
</dbReference>
<dbReference type="PANTHER" id="PTHR43591">
    <property type="entry name" value="METHYLTRANSFERASE"/>
    <property type="match status" value="1"/>
</dbReference>
<dbReference type="EMBL" id="LCOK01000018">
    <property type="protein sequence ID" value="KKU76540.1"/>
    <property type="molecule type" value="Genomic_DNA"/>
</dbReference>
<dbReference type="InterPro" id="IPR029063">
    <property type="entry name" value="SAM-dependent_MTases_sf"/>
</dbReference>
<sequence length="218" mass="23985">MKTQHSSYGTLANIYDGVLTLTGFKRGVENFLDRIDFKLPQGAKILDAGTGTGLVALYLAKRFPDSGIIATDINPRMLLELKRLLREENTQNISFFQNDLNYPFEIRALGAFKTNILQENSFDAIFVSAALEHVDIVKTIPQLAALLKPGGVFLNLGMKKGAASAVFGMVYKFKEYSPGEIRRICGKSGLTDIQLKKLSAKDFPANLSRVAVIARKPA</sequence>
<comment type="caution">
    <text evidence="2">The sequence shown here is derived from an EMBL/GenBank/DDBJ whole genome shotgun (WGS) entry which is preliminary data.</text>
</comment>
<reference evidence="2 3" key="1">
    <citation type="journal article" date="2015" name="Nature">
        <title>rRNA introns, odd ribosomes, and small enigmatic genomes across a large radiation of phyla.</title>
        <authorList>
            <person name="Brown C.T."/>
            <person name="Hug L.A."/>
            <person name="Thomas B.C."/>
            <person name="Sharon I."/>
            <person name="Castelle C.J."/>
            <person name="Singh A."/>
            <person name="Wilkins M.J."/>
            <person name="Williams K.H."/>
            <person name="Banfield J.F."/>
        </authorList>
    </citation>
    <scope>NUCLEOTIDE SEQUENCE [LARGE SCALE GENOMIC DNA]</scope>
</reference>
<keyword evidence="2" id="KW-0808">Transferase</keyword>
<proteinExistence type="predicted"/>
<dbReference type="InterPro" id="IPR041698">
    <property type="entry name" value="Methyltransf_25"/>
</dbReference>
<protein>
    <submittedName>
        <fullName evidence="2">Methyltransferase</fullName>
    </submittedName>
</protein>
<organism evidence="2 3">
    <name type="scientific">Candidatus Giovannonibacteria bacterium GW2011_GWB1_47_6b</name>
    <dbReference type="NCBI Taxonomy" id="1618655"/>
    <lineage>
        <taxon>Bacteria</taxon>
        <taxon>Candidatus Giovannoniibacteriota</taxon>
    </lineage>
</organism>
<dbReference type="CDD" id="cd02440">
    <property type="entry name" value="AdoMet_MTases"/>
    <property type="match status" value="1"/>
</dbReference>
<dbReference type="AlphaFoldDB" id="A0A0G1W2K6"/>
<evidence type="ECO:0000259" key="1">
    <source>
        <dbReference type="Pfam" id="PF13649"/>
    </source>
</evidence>
<accession>A0A0G1W2K6</accession>
<feature type="domain" description="Methyltransferase" evidence="1">
    <location>
        <begin position="45"/>
        <end position="151"/>
    </location>
</feature>
<evidence type="ECO:0000313" key="2">
    <source>
        <dbReference type="EMBL" id="KKU76540.1"/>
    </source>
</evidence>
<name>A0A0G1W2K6_9BACT</name>
<dbReference type="SUPFAM" id="SSF53335">
    <property type="entry name" value="S-adenosyl-L-methionine-dependent methyltransferases"/>
    <property type="match status" value="1"/>
</dbReference>
<gene>
    <name evidence="2" type="ORF">UY02_C0018G0021</name>
</gene>
<dbReference type="GO" id="GO:0032259">
    <property type="term" value="P:methylation"/>
    <property type="evidence" value="ECO:0007669"/>
    <property type="project" value="UniProtKB-KW"/>
</dbReference>